<dbReference type="Proteomes" id="UP000481858">
    <property type="component" value="Unassembled WGS sequence"/>
</dbReference>
<feature type="region of interest" description="Disordered" evidence="1">
    <location>
        <begin position="1"/>
        <end position="53"/>
    </location>
</feature>
<proteinExistence type="predicted"/>
<dbReference type="InParanoid" id="A0A7C8MTW4"/>
<dbReference type="AlphaFoldDB" id="A0A7C8MTW4"/>
<protein>
    <submittedName>
        <fullName evidence="2">Uncharacterized protein</fullName>
    </submittedName>
</protein>
<keyword evidence="3" id="KW-1185">Reference proteome</keyword>
<comment type="caution">
    <text evidence="2">The sequence shown here is derived from an EMBL/GenBank/DDBJ whole genome shotgun (WGS) entry which is preliminary data.</text>
</comment>
<name>A0A7C8MTW4_9PEZI</name>
<dbReference type="Gene3D" id="3.30.70.2850">
    <property type="match status" value="1"/>
</dbReference>
<accession>A0A7C8MTW4</accession>
<evidence type="ECO:0000313" key="3">
    <source>
        <dbReference type="Proteomes" id="UP000481858"/>
    </source>
</evidence>
<feature type="compositionally biased region" description="Acidic residues" evidence="1">
    <location>
        <begin position="74"/>
        <end position="90"/>
    </location>
</feature>
<dbReference type="OrthoDB" id="10037289at2759"/>
<feature type="compositionally biased region" description="Acidic residues" evidence="1">
    <location>
        <begin position="98"/>
        <end position="120"/>
    </location>
</feature>
<sequence>MPPKRKSTGSNGPAQKRAKPAAAITEPVYVPPRGKRWSAVSGSANAEGDYRMGWKDEERAYSYITLCSAFYTQSDDEDDDEDDDDSDSDDGESRNGDESDDEKEEDDEGDDDEEEEDNDDGAERRGPPCGKKRCLCFKPLASNPEHPWVISWAGFRKFNNQFTHAFLRDPDNFSMYTFNDHAAHGSMQILQNLFLDFEEAAQEKRGEWREQWAICECVVHWLLCSGSDGLSFIDDCDGVHAIMRLVGRMFLAMLGQLDGLGLVGDATAVKSLGCTMAMYMVLASTMRARNIINEEPREEYTSEMKFQPDYFEDAILTYANKRGVTLCGPEDIEELMAQAVGTVELPEKKDPNPWGWKAELKKYVKNHGISKSSRGAPKIGGDCYDITTWSSAERKASSFNKKDPFSKKELDSLKAGMVLGPA</sequence>
<evidence type="ECO:0000313" key="2">
    <source>
        <dbReference type="EMBL" id="KAF2968453.1"/>
    </source>
</evidence>
<organism evidence="2 3">
    <name type="scientific">Xylaria multiplex</name>
    <dbReference type="NCBI Taxonomy" id="323545"/>
    <lineage>
        <taxon>Eukaryota</taxon>
        <taxon>Fungi</taxon>
        <taxon>Dikarya</taxon>
        <taxon>Ascomycota</taxon>
        <taxon>Pezizomycotina</taxon>
        <taxon>Sordariomycetes</taxon>
        <taxon>Xylariomycetidae</taxon>
        <taxon>Xylariales</taxon>
        <taxon>Xylariaceae</taxon>
        <taxon>Xylaria</taxon>
    </lineage>
</organism>
<evidence type="ECO:0000256" key="1">
    <source>
        <dbReference type="SAM" id="MobiDB-lite"/>
    </source>
</evidence>
<feature type="region of interest" description="Disordered" evidence="1">
    <location>
        <begin position="72"/>
        <end position="126"/>
    </location>
</feature>
<gene>
    <name evidence="2" type="ORF">GQX73_g5074</name>
</gene>
<reference evidence="2 3" key="1">
    <citation type="submission" date="2019-12" db="EMBL/GenBank/DDBJ databases">
        <title>Draft genome sequence of the ascomycete Xylaria multiplex DSM 110363.</title>
        <authorList>
            <person name="Buettner E."/>
            <person name="Kellner H."/>
        </authorList>
    </citation>
    <scope>NUCLEOTIDE SEQUENCE [LARGE SCALE GENOMIC DNA]</scope>
    <source>
        <strain evidence="2 3">DSM 110363</strain>
    </source>
</reference>
<dbReference type="EMBL" id="WUBL01000050">
    <property type="protein sequence ID" value="KAF2968453.1"/>
    <property type="molecule type" value="Genomic_DNA"/>
</dbReference>